<evidence type="ECO:0000256" key="1">
    <source>
        <dbReference type="SAM" id="MobiDB-lite"/>
    </source>
</evidence>
<sequence>MELESDADTIPSHFSNSPFPHQHLDWVFVTVQETKDRVTAVISSSKKSLLPPILYTAPHNMGQLIAGRPTACSHRVQMG</sequence>
<dbReference type="AlphaFoldDB" id="A0A0D0D0D6"/>
<reference evidence="2 3" key="1">
    <citation type="submission" date="2014-04" db="EMBL/GenBank/DDBJ databases">
        <authorList>
            <consortium name="DOE Joint Genome Institute"/>
            <person name="Kuo A."/>
            <person name="Kohler A."/>
            <person name="Jargeat P."/>
            <person name="Nagy L.G."/>
            <person name="Floudas D."/>
            <person name="Copeland A."/>
            <person name="Barry K.W."/>
            <person name="Cichocki N."/>
            <person name="Veneault-Fourrey C."/>
            <person name="LaButti K."/>
            <person name="Lindquist E.A."/>
            <person name="Lipzen A."/>
            <person name="Lundell T."/>
            <person name="Morin E."/>
            <person name="Murat C."/>
            <person name="Sun H."/>
            <person name="Tunlid A."/>
            <person name="Henrissat B."/>
            <person name="Grigoriev I.V."/>
            <person name="Hibbett D.S."/>
            <person name="Martin F."/>
            <person name="Nordberg H.P."/>
            <person name="Cantor M.N."/>
            <person name="Hua S.X."/>
        </authorList>
    </citation>
    <scope>NUCLEOTIDE SEQUENCE [LARGE SCALE GENOMIC DNA]</scope>
    <source>
        <strain evidence="2 3">Ve08.2h10</strain>
    </source>
</reference>
<evidence type="ECO:0000313" key="3">
    <source>
        <dbReference type="Proteomes" id="UP000054538"/>
    </source>
</evidence>
<feature type="region of interest" description="Disordered" evidence="1">
    <location>
        <begin position="1"/>
        <end position="20"/>
    </location>
</feature>
<evidence type="ECO:0000313" key="2">
    <source>
        <dbReference type="EMBL" id="KIK73294.1"/>
    </source>
</evidence>
<protein>
    <submittedName>
        <fullName evidence="2">Uncharacterized protein</fullName>
    </submittedName>
</protein>
<accession>A0A0D0D0D6</accession>
<keyword evidence="3" id="KW-1185">Reference proteome</keyword>
<dbReference type="HOGENOM" id="CLU_2606722_0_0_1"/>
<dbReference type="InParanoid" id="A0A0D0D0D6"/>
<gene>
    <name evidence="2" type="ORF">PAXRUDRAFT_21012</name>
</gene>
<dbReference type="Proteomes" id="UP000054538">
    <property type="component" value="Unassembled WGS sequence"/>
</dbReference>
<dbReference type="EMBL" id="KN829900">
    <property type="protein sequence ID" value="KIK73294.1"/>
    <property type="molecule type" value="Genomic_DNA"/>
</dbReference>
<reference evidence="3" key="2">
    <citation type="submission" date="2015-01" db="EMBL/GenBank/DDBJ databases">
        <title>Evolutionary Origins and Diversification of the Mycorrhizal Mutualists.</title>
        <authorList>
            <consortium name="DOE Joint Genome Institute"/>
            <consortium name="Mycorrhizal Genomics Consortium"/>
            <person name="Kohler A."/>
            <person name="Kuo A."/>
            <person name="Nagy L.G."/>
            <person name="Floudas D."/>
            <person name="Copeland A."/>
            <person name="Barry K.W."/>
            <person name="Cichocki N."/>
            <person name="Veneault-Fourrey C."/>
            <person name="LaButti K."/>
            <person name="Lindquist E.A."/>
            <person name="Lipzen A."/>
            <person name="Lundell T."/>
            <person name="Morin E."/>
            <person name="Murat C."/>
            <person name="Riley R."/>
            <person name="Ohm R."/>
            <person name="Sun H."/>
            <person name="Tunlid A."/>
            <person name="Henrissat B."/>
            <person name="Grigoriev I.V."/>
            <person name="Hibbett D.S."/>
            <person name="Martin F."/>
        </authorList>
    </citation>
    <scope>NUCLEOTIDE SEQUENCE [LARGE SCALE GENOMIC DNA]</scope>
    <source>
        <strain evidence="3">Ve08.2h10</strain>
    </source>
</reference>
<name>A0A0D0D0D6_9AGAM</name>
<organism evidence="2 3">
    <name type="scientific">Paxillus rubicundulus Ve08.2h10</name>
    <dbReference type="NCBI Taxonomy" id="930991"/>
    <lineage>
        <taxon>Eukaryota</taxon>
        <taxon>Fungi</taxon>
        <taxon>Dikarya</taxon>
        <taxon>Basidiomycota</taxon>
        <taxon>Agaricomycotina</taxon>
        <taxon>Agaricomycetes</taxon>
        <taxon>Agaricomycetidae</taxon>
        <taxon>Boletales</taxon>
        <taxon>Paxilineae</taxon>
        <taxon>Paxillaceae</taxon>
        <taxon>Paxillus</taxon>
    </lineage>
</organism>
<proteinExistence type="predicted"/>